<feature type="transmembrane region" description="Helical" evidence="10">
    <location>
        <begin position="699"/>
        <end position="720"/>
    </location>
</feature>
<feature type="transmembrane region" description="Helical" evidence="10">
    <location>
        <begin position="620"/>
        <end position="645"/>
    </location>
</feature>
<protein>
    <recommendedName>
        <fullName evidence="10">Potassium transporter</fullName>
    </recommendedName>
</protein>
<feature type="transmembrane region" description="Helical" evidence="10">
    <location>
        <begin position="727"/>
        <end position="745"/>
    </location>
</feature>
<dbReference type="PANTHER" id="PTHR30540">
    <property type="entry name" value="OSMOTIC STRESS POTASSIUM TRANSPORTER"/>
    <property type="match status" value="1"/>
</dbReference>
<proteinExistence type="inferred from homology"/>
<dbReference type="NCBIfam" id="TIGR00794">
    <property type="entry name" value="kup"/>
    <property type="match status" value="1"/>
</dbReference>
<evidence type="ECO:0000256" key="11">
    <source>
        <dbReference type="SAM" id="MobiDB-lite"/>
    </source>
</evidence>
<dbReference type="EMBL" id="LVLJ01004062">
    <property type="protein sequence ID" value="OAE18415.1"/>
    <property type="molecule type" value="Genomic_DNA"/>
</dbReference>
<name>A0A176VEQ3_MARPO</name>
<feature type="domain" description="K+ potassium transporter C-terminal" evidence="13">
    <location>
        <begin position="807"/>
        <end position="996"/>
    </location>
</feature>
<organism evidence="14 15">
    <name type="scientific">Marchantia polymorpha subsp. ruderalis</name>
    <dbReference type="NCBI Taxonomy" id="1480154"/>
    <lineage>
        <taxon>Eukaryota</taxon>
        <taxon>Viridiplantae</taxon>
        <taxon>Streptophyta</taxon>
        <taxon>Embryophyta</taxon>
        <taxon>Marchantiophyta</taxon>
        <taxon>Marchantiopsida</taxon>
        <taxon>Marchantiidae</taxon>
        <taxon>Marchantiales</taxon>
        <taxon>Marchantiaceae</taxon>
        <taxon>Marchantia</taxon>
    </lineage>
</organism>
<gene>
    <name evidence="14" type="ORF">AXG93_3426s1080</name>
</gene>
<evidence type="ECO:0000259" key="13">
    <source>
        <dbReference type="Pfam" id="PF22776"/>
    </source>
</evidence>
<dbReference type="InterPro" id="IPR003855">
    <property type="entry name" value="K+_transporter"/>
</dbReference>
<keyword evidence="4 10" id="KW-0633">Potassium transport</keyword>
<keyword evidence="9 10" id="KW-0472">Membrane</keyword>
<evidence type="ECO:0000256" key="8">
    <source>
        <dbReference type="ARBA" id="ARBA00023065"/>
    </source>
</evidence>
<evidence type="ECO:0000256" key="9">
    <source>
        <dbReference type="ARBA" id="ARBA00023136"/>
    </source>
</evidence>
<feature type="transmembrane region" description="Helical" evidence="10">
    <location>
        <begin position="440"/>
        <end position="468"/>
    </location>
</feature>
<keyword evidence="8 10" id="KW-0406">Ion transport</keyword>
<feature type="compositionally biased region" description="Polar residues" evidence="11">
    <location>
        <begin position="122"/>
        <end position="146"/>
    </location>
</feature>
<keyword evidence="6 10" id="KW-0630">Potassium</keyword>
<dbReference type="Pfam" id="PF22776">
    <property type="entry name" value="K_trans_C"/>
    <property type="match status" value="1"/>
</dbReference>
<feature type="transmembrane region" description="Helical" evidence="10">
    <location>
        <begin position="547"/>
        <end position="566"/>
    </location>
</feature>
<evidence type="ECO:0000256" key="1">
    <source>
        <dbReference type="ARBA" id="ARBA00004141"/>
    </source>
</evidence>
<dbReference type="AlphaFoldDB" id="A0A176VEQ3"/>
<evidence type="ECO:0000256" key="3">
    <source>
        <dbReference type="ARBA" id="ARBA00022448"/>
    </source>
</evidence>
<feature type="region of interest" description="Disordered" evidence="11">
    <location>
        <begin position="38"/>
        <end position="107"/>
    </location>
</feature>
<feature type="domain" description="K+ potassium transporter integral membrane" evidence="12">
    <location>
        <begin position="316"/>
        <end position="793"/>
    </location>
</feature>
<dbReference type="Proteomes" id="UP000077202">
    <property type="component" value="Unassembled WGS sequence"/>
</dbReference>
<comment type="caution">
    <text evidence="14">The sequence shown here is derived from an EMBL/GenBank/DDBJ whole genome shotgun (WGS) entry which is preliminary data.</text>
</comment>
<feature type="region of interest" description="Disordered" evidence="11">
    <location>
        <begin position="122"/>
        <end position="149"/>
    </location>
</feature>
<keyword evidence="7 10" id="KW-1133">Transmembrane helix</keyword>
<feature type="transmembrane region" description="Helical" evidence="10">
    <location>
        <begin position="474"/>
        <end position="493"/>
    </location>
</feature>
<evidence type="ECO:0000313" key="14">
    <source>
        <dbReference type="EMBL" id="OAE18415.1"/>
    </source>
</evidence>
<dbReference type="PANTHER" id="PTHR30540:SF13">
    <property type="entry name" value="POTASSIUM TRANSPORTER 17-RELATED"/>
    <property type="match status" value="1"/>
</dbReference>
<feature type="region of interest" description="Disordered" evidence="11">
    <location>
        <begin position="401"/>
        <end position="426"/>
    </location>
</feature>
<comment type="function">
    <text evidence="10">Potassium transporter.</text>
</comment>
<sequence length="997" mass="109100">MDKLGNLIFAQRKPSTLFVAEPCTTTGKLVQHTQSSCEVANSSGEISNVTTQDEDKDKSEDVVLESILATQSRAGGVTPTPDEYSTPNVSGEPSEPVLSEAELSGQPSGNVVIESTTAAQTGAASVTATTDDNSAPTGQPDETSISGAKLSGLPSCNVMLDSTIATQITARSVTASTNENPIPIVSGEPSETSVSEAETSGQCSRNAELSSPISESTRRKSRRSISSSPDETSLAQTNLHHHRVAAVGFKFVSEEILLANERNASEACCGERHSAGAESDIESRAVSRFRSLSSRFFKKAFPESPKANTFRETLFLAFRTLGVVYGDLGTSPLYVYPTINVTNPTESDFLGILSLIFWTLTLIGILKYTLIVLRADDHGEGGTFAVYSLLCQHANIGQDAGDDNQEMSGPRRSQLSEHAASTKQNRTKRFLEGSVAAQRVLLFVVMMGTCMLVGDGILTPAISVLSAIEGIQTAAPSLNRVILVVLFACQRFGTHRVSSVFSPIMALWLITTPIVAAYNIAIYYPGIFKAFSPAHIYYFFKQNKKNAWLMLGGTILCITGAEAMYADMGHFDKRSIQLAFTTMVYPSVLVTYAGQTAYLIKHPEDHREGFFKMVPKKVYWPVFVVATLAAIVASQGLISATFSIIKQSTALHYFPRVKLVHTSENKEGQIYSPEVNYVLMVLCLAVVFGFRKSGDIGNAFGVAVVAVMLITTCLISLVMLVIWQTPVFLVLPFFLLFIVVEGTYMSAVVTKVPQGGWLPFAVSLIVTLIMFSWNMGCQTKVHYEMRNKITKEKLGELLAHGGSARVPGICFFYTNLLHGVPPIIGHYVRNVRSLHRVLVFTTIRWMPVRRVLPAERFLVGRVGFSGVYRCVARYGYRDVLQMQNDEFVDQFVATLSEYIMATEQTNHAALPQSLQDNTLSPLAIASEIADLNQAKADGPVYVLGRSELTVSRKTRMATRIFVGVFYRFLEANCRSEVSTMDIPYAQYLELGMLYDII</sequence>
<feature type="compositionally biased region" description="Polar residues" evidence="11">
    <location>
        <begin position="38"/>
        <end position="51"/>
    </location>
</feature>
<comment type="similarity">
    <text evidence="2 10">Belongs to the HAK/KUP transporter (TC 2.A.72.3) family.</text>
</comment>
<dbReference type="InterPro" id="IPR053952">
    <property type="entry name" value="K_trans_C"/>
</dbReference>
<evidence type="ECO:0000256" key="4">
    <source>
        <dbReference type="ARBA" id="ARBA00022538"/>
    </source>
</evidence>
<keyword evidence="3" id="KW-0813">Transport</keyword>
<comment type="subcellular location">
    <subcellularLocation>
        <location evidence="1 10">Membrane</location>
        <topology evidence="1 10">Multi-pass membrane protein</topology>
    </subcellularLocation>
</comment>
<feature type="transmembrane region" description="Helical" evidence="10">
    <location>
        <begin position="349"/>
        <end position="370"/>
    </location>
</feature>
<evidence type="ECO:0000256" key="10">
    <source>
        <dbReference type="RuleBase" id="RU321113"/>
    </source>
</evidence>
<dbReference type="InterPro" id="IPR053951">
    <property type="entry name" value="K_trans_N"/>
</dbReference>
<evidence type="ECO:0000313" key="15">
    <source>
        <dbReference type="Proteomes" id="UP000077202"/>
    </source>
</evidence>
<feature type="region of interest" description="Disordered" evidence="11">
    <location>
        <begin position="178"/>
        <end position="237"/>
    </location>
</feature>
<evidence type="ECO:0000259" key="12">
    <source>
        <dbReference type="Pfam" id="PF02705"/>
    </source>
</evidence>
<dbReference type="Pfam" id="PF02705">
    <property type="entry name" value="K_trans"/>
    <property type="match status" value="1"/>
</dbReference>
<dbReference type="GO" id="GO:0016020">
    <property type="term" value="C:membrane"/>
    <property type="evidence" value="ECO:0007669"/>
    <property type="project" value="UniProtKB-SubCell"/>
</dbReference>
<feature type="compositionally biased region" description="Polar residues" evidence="11">
    <location>
        <begin position="189"/>
        <end position="213"/>
    </location>
</feature>
<evidence type="ECO:0000256" key="2">
    <source>
        <dbReference type="ARBA" id="ARBA00008440"/>
    </source>
</evidence>
<feature type="transmembrane region" description="Helical" evidence="10">
    <location>
        <begin position="578"/>
        <end position="600"/>
    </location>
</feature>
<dbReference type="GO" id="GO:0015079">
    <property type="term" value="F:potassium ion transmembrane transporter activity"/>
    <property type="evidence" value="ECO:0007669"/>
    <property type="project" value="UniProtKB-UniRule"/>
</dbReference>
<accession>A0A176VEQ3</accession>
<keyword evidence="5 10" id="KW-0812">Transmembrane</keyword>
<comment type="caution">
    <text evidence="10">Lacks conserved residue(s) required for the propagation of feature annotation.</text>
</comment>
<evidence type="ECO:0000256" key="5">
    <source>
        <dbReference type="ARBA" id="ARBA00022692"/>
    </source>
</evidence>
<reference evidence="14" key="1">
    <citation type="submission" date="2016-03" db="EMBL/GenBank/DDBJ databases">
        <title>Mechanisms controlling the formation of the plant cell surface in tip-growing cells are functionally conserved among land plants.</title>
        <authorList>
            <person name="Honkanen S."/>
            <person name="Jones V.A."/>
            <person name="Morieri G."/>
            <person name="Champion C."/>
            <person name="Hetherington A.J."/>
            <person name="Kelly S."/>
            <person name="Saint-Marcoux D."/>
            <person name="Proust H."/>
            <person name="Prescott H."/>
            <person name="Dolan L."/>
        </authorList>
    </citation>
    <scope>NUCLEOTIDE SEQUENCE [LARGE SCALE GENOMIC DNA]</scope>
    <source>
        <tissue evidence="14">Whole gametophyte</tissue>
    </source>
</reference>
<evidence type="ECO:0000256" key="6">
    <source>
        <dbReference type="ARBA" id="ARBA00022958"/>
    </source>
</evidence>
<feature type="transmembrane region" description="Helical" evidence="10">
    <location>
        <begin position="757"/>
        <end position="776"/>
    </location>
</feature>
<evidence type="ECO:0000256" key="7">
    <source>
        <dbReference type="ARBA" id="ARBA00022989"/>
    </source>
</evidence>
<feature type="transmembrane region" description="Helical" evidence="10">
    <location>
        <begin position="505"/>
        <end position="527"/>
    </location>
</feature>
<keyword evidence="15" id="KW-1185">Reference proteome</keyword>